<proteinExistence type="inferred from homology"/>
<evidence type="ECO:0000256" key="3">
    <source>
        <dbReference type="ARBA" id="ARBA00022723"/>
    </source>
</evidence>
<dbReference type="Pfam" id="PF00067">
    <property type="entry name" value="p450"/>
    <property type="match status" value="1"/>
</dbReference>
<name>A0AAD5YGK4_9APHY</name>
<comment type="caution">
    <text evidence="6">The sequence shown here is derived from an EMBL/GenBank/DDBJ whole genome shotgun (WGS) entry which is preliminary data.</text>
</comment>
<reference evidence="6" key="1">
    <citation type="submission" date="2022-07" db="EMBL/GenBank/DDBJ databases">
        <title>Genome Sequence of Physisporinus lineatus.</title>
        <authorList>
            <person name="Buettner E."/>
        </authorList>
    </citation>
    <scope>NUCLEOTIDE SEQUENCE</scope>
    <source>
        <strain evidence="6">VT162</strain>
    </source>
</reference>
<dbReference type="AlphaFoldDB" id="A0AAD5YGK4"/>
<evidence type="ECO:0008006" key="8">
    <source>
        <dbReference type="Google" id="ProtNLM"/>
    </source>
</evidence>
<accession>A0AAD5YGK4</accession>
<sequence>MSLLDVTIENFQSDHTLSYDVFRNPYHIPLIRSHLTKSLGVLFEDVRDEVCTSFSEVIPLTENWTKIIALPALMNIVCQTSNRVYVGLPTCRNSDYRDLNVQFTIDLVKAAAMLNLMPRFCRPLAARFLTNVPASIARGVAHLRPVIEERYQRMGESGKQWNEKPSDFLMWLMEAATGPERDVTALVVRIITMNFATIHATAMSFAHALYRLAANPQYIKPLREEVEMVIEEQGWTKSALPRMRRLDSFLRECQRYDSISQISMTRKAKTNFQFSDGTSIPAGTFVSAAAMAVHHDGQLYPDPDEFNPWSPGRFFAGMQLKVMFAHLVTTYDIKMEREGVIPDSLDFEFQHIPSPTAEVLFRRRRT</sequence>
<dbReference type="CDD" id="cd11041">
    <property type="entry name" value="CYP503A1-like"/>
    <property type="match status" value="1"/>
</dbReference>
<dbReference type="GO" id="GO:0016705">
    <property type="term" value="F:oxidoreductase activity, acting on paired donors, with incorporation or reduction of molecular oxygen"/>
    <property type="evidence" value="ECO:0007669"/>
    <property type="project" value="InterPro"/>
</dbReference>
<evidence type="ECO:0000313" key="7">
    <source>
        <dbReference type="Proteomes" id="UP001212997"/>
    </source>
</evidence>
<evidence type="ECO:0000256" key="5">
    <source>
        <dbReference type="ARBA" id="ARBA00023004"/>
    </source>
</evidence>
<organism evidence="6 7">
    <name type="scientific">Meripilus lineatus</name>
    <dbReference type="NCBI Taxonomy" id="2056292"/>
    <lineage>
        <taxon>Eukaryota</taxon>
        <taxon>Fungi</taxon>
        <taxon>Dikarya</taxon>
        <taxon>Basidiomycota</taxon>
        <taxon>Agaricomycotina</taxon>
        <taxon>Agaricomycetes</taxon>
        <taxon>Polyporales</taxon>
        <taxon>Meripilaceae</taxon>
        <taxon>Meripilus</taxon>
    </lineage>
</organism>
<dbReference type="Proteomes" id="UP001212997">
    <property type="component" value="Unassembled WGS sequence"/>
</dbReference>
<evidence type="ECO:0000256" key="4">
    <source>
        <dbReference type="ARBA" id="ARBA00023002"/>
    </source>
</evidence>
<dbReference type="Gene3D" id="1.10.630.10">
    <property type="entry name" value="Cytochrome P450"/>
    <property type="match status" value="1"/>
</dbReference>
<keyword evidence="3" id="KW-0479">Metal-binding</keyword>
<protein>
    <recommendedName>
        <fullName evidence="8">Cytochrome P450</fullName>
    </recommendedName>
</protein>
<dbReference type="InterPro" id="IPR001128">
    <property type="entry name" value="Cyt_P450"/>
</dbReference>
<dbReference type="SUPFAM" id="SSF48264">
    <property type="entry name" value="Cytochrome P450"/>
    <property type="match status" value="1"/>
</dbReference>
<dbReference type="GO" id="GO:0005506">
    <property type="term" value="F:iron ion binding"/>
    <property type="evidence" value="ECO:0007669"/>
    <property type="project" value="InterPro"/>
</dbReference>
<evidence type="ECO:0000256" key="1">
    <source>
        <dbReference type="ARBA" id="ARBA00001971"/>
    </source>
</evidence>
<dbReference type="InterPro" id="IPR036396">
    <property type="entry name" value="Cyt_P450_sf"/>
</dbReference>
<dbReference type="EMBL" id="JANAWD010000357">
    <property type="protein sequence ID" value="KAJ3480754.1"/>
    <property type="molecule type" value="Genomic_DNA"/>
</dbReference>
<keyword evidence="4" id="KW-0560">Oxidoreductase</keyword>
<dbReference type="PANTHER" id="PTHR46206">
    <property type="entry name" value="CYTOCHROME P450"/>
    <property type="match status" value="1"/>
</dbReference>
<dbReference type="GO" id="GO:0020037">
    <property type="term" value="F:heme binding"/>
    <property type="evidence" value="ECO:0007669"/>
    <property type="project" value="InterPro"/>
</dbReference>
<keyword evidence="7" id="KW-1185">Reference proteome</keyword>
<evidence type="ECO:0000313" key="6">
    <source>
        <dbReference type="EMBL" id="KAJ3480754.1"/>
    </source>
</evidence>
<evidence type="ECO:0000256" key="2">
    <source>
        <dbReference type="ARBA" id="ARBA00010617"/>
    </source>
</evidence>
<comment type="similarity">
    <text evidence="2">Belongs to the cytochrome P450 family.</text>
</comment>
<keyword evidence="5" id="KW-0408">Iron</keyword>
<gene>
    <name evidence="6" type="ORF">NLI96_g8123</name>
</gene>
<comment type="cofactor">
    <cofactor evidence="1">
        <name>heme</name>
        <dbReference type="ChEBI" id="CHEBI:30413"/>
    </cofactor>
</comment>
<dbReference type="GO" id="GO:0004497">
    <property type="term" value="F:monooxygenase activity"/>
    <property type="evidence" value="ECO:0007669"/>
    <property type="project" value="InterPro"/>
</dbReference>